<comment type="caution">
    <text evidence="1">The sequence shown here is derived from an EMBL/GenBank/DDBJ whole genome shotgun (WGS) entry which is preliminary data.</text>
</comment>
<evidence type="ECO:0000313" key="2">
    <source>
        <dbReference type="Proteomes" id="UP000787625"/>
    </source>
</evidence>
<name>A0A9D2UJ27_9BACT</name>
<protein>
    <submittedName>
        <fullName evidence="1">Uncharacterized protein</fullName>
    </submittedName>
</protein>
<dbReference type="Proteomes" id="UP000787625">
    <property type="component" value="Unassembled WGS sequence"/>
</dbReference>
<reference evidence="1" key="2">
    <citation type="submission" date="2021-04" db="EMBL/GenBank/DDBJ databases">
        <authorList>
            <person name="Gilroy R."/>
        </authorList>
    </citation>
    <scope>NUCLEOTIDE SEQUENCE</scope>
    <source>
        <strain evidence="1">MalCec1-1739</strain>
    </source>
</reference>
<evidence type="ECO:0000313" key="1">
    <source>
        <dbReference type="EMBL" id="HJD53309.1"/>
    </source>
</evidence>
<dbReference type="AlphaFoldDB" id="A0A9D2UJ27"/>
<accession>A0A9D2UJ27</accession>
<organism evidence="1 2">
    <name type="scientific">Candidatus Avibacteroides avistercoris</name>
    <dbReference type="NCBI Taxonomy" id="2840690"/>
    <lineage>
        <taxon>Bacteria</taxon>
        <taxon>Pseudomonadati</taxon>
        <taxon>Bacteroidota</taxon>
        <taxon>Bacteroidia</taxon>
        <taxon>Bacteroidales</taxon>
        <taxon>Bacteroidaceae</taxon>
        <taxon>Bacteroidaceae incertae sedis</taxon>
        <taxon>Candidatus Avibacteroides</taxon>
    </lineage>
</organism>
<reference evidence="1" key="1">
    <citation type="journal article" date="2021" name="PeerJ">
        <title>Extensive microbial diversity within the chicken gut microbiome revealed by metagenomics and culture.</title>
        <authorList>
            <person name="Gilroy R."/>
            <person name="Ravi A."/>
            <person name="Getino M."/>
            <person name="Pursley I."/>
            <person name="Horton D.L."/>
            <person name="Alikhan N.F."/>
            <person name="Baker D."/>
            <person name="Gharbi K."/>
            <person name="Hall N."/>
            <person name="Watson M."/>
            <person name="Adriaenssens E.M."/>
            <person name="Foster-Nyarko E."/>
            <person name="Jarju S."/>
            <person name="Secka A."/>
            <person name="Antonio M."/>
            <person name="Oren A."/>
            <person name="Chaudhuri R.R."/>
            <person name="La Ragione R."/>
            <person name="Hildebrand F."/>
            <person name="Pallen M.J."/>
        </authorList>
    </citation>
    <scope>NUCLEOTIDE SEQUENCE</scope>
    <source>
        <strain evidence="1">MalCec1-1739</strain>
    </source>
</reference>
<gene>
    <name evidence="1" type="ORF">IAA93_06260</name>
</gene>
<sequence length="352" mass="39825">MMNSDEYVTLRDNMLQRQSPYIVLDKKEMAYEGENYYNARGTHIRVTHSVQQALDRLIGLSPRQCEGIKRAYGDEAVANLRNSFAMANCVNNPKSFALIANPDGHIVDGVVTLADEAIPMRSFFDILEMIADRHGYEIERIDCADNPTCGINVVLMPVTPRHDVTSDDDEFITNGLYAKWNLGEIELGNYYLRLVCSNGQMQLSKNALRHIHSARSAAMMAMLDTDDMKRLMKHNWDSFKTAADTARATTASLAEMHRAKTMLVRHGAPDDLAEQLIPYFRLLDTCRSKGINAPESQIKSGTCVWEIFNTLTNFASHNDVWQPSDIRSASLMQKSIGLLMDKRDIKTYYDLQ</sequence>
<dbReference type="EMBL" id="DWUP01000143">
    <property type="protein sequence ID" value="HJD53309.1"/>
    <property type="molecule type" value="Genomic_DNA"/>
</dbReference>
<proteinExistence type="predicted"/>